<evidence type="ECO:0000313" key="2">
    <source>
        <dbReference type="Proteomes" id="UP000789525"/>
    </source>
</evidence>
<accession>A0ACA9K7A5</accession>
<comment type="caution">
    <text evidence="1">The sequence shown here is derived from an EMBL/GenBank/DDBJ whole genome shotgun (WGS) entry which is preliminary data.</text>
</comment>
<sequence length="860" mass="96718">MKPLTQRTQSDLFQLTSEYENGPTTLTTYISPPSTPTKEGERQISPKNGPHIPEGIVMDPRDLNTPDSWIPRHKELIRLTGKHPLNCEPPLPMLMQSFITPTPLHYVRNHGPVPKLHWDTHRVVVDGLVKEPLNLSMANVVQFPYREFPMTMVCAGNRRKEQNMIKQTIGFNWGSAACSTALWKGVPLCHVLKLAGVDLDEARYVCFLGADKLPNGSYGTSITIERAINSANDVLLAYEMNGEKLTPDHGYPVRVIIPGCIGGRMVKWLTKITVTNRESDNYYHFHDNRVLPPEYDAERANNEKIWYNPDYLINELNINSVITSPAHGERISLSSFVSTSEYIIKGYAYTGGGRKLTRVEVSLDDGKSWLLASLTCSEDSHPSVLNRSARKYWCWIFWSIPVSIIRLVRCKEIRVRAWDASQNTQPNDPTWNVTGMMNNCHFRVKVNAMEQEREITLTFEHPTQAGNNNGGWMVKPDTIVPVKTSTNVAISEKPQYSIEQVAKHDNANDAWIVVEKKVYDCTKFLKVHPGGADSILINAGADCTDEFNSIHSSKAHCMLDDYYIGDLFETVAPVNTTASTTKRSSITESSIALNPKIWLSCPLIQKKIISHDTRIFRFSLGTQNHKFGLPSGNHVLLRATVGGKPVIRAYTPITTPFDPPGYFDLLIKVYFCNVNPNFPDGGLMTQHLESLNIGDCIEVKGPIGSFVYYGQGRYQVKRGLTISLCNCRRMGMIAGGSGITPVFQIIQSVLHDANDLTELSLIYANRTEEDILLRKELDELARCEGKRLKVYYTVSEIPKKNKWIYGIGHVTEAMIRERLPSPDEDSKTIVLMCGPPQMLESTCIPVLKNLGFKESEYFAF</sequence>
<organism evidence="1 2">
    <name type="scientific">Acaulospora colombiana</name>
    <dbReference type="NCBI Taxonomy" id="27376"/>
    <lineage>
        <taxon>Eukaryota</taxon>
        <taxon>Fungi</taxon>
        <taxon>Fungi incertae sedis</taxon>
        <taxon>Mucoromycota</taxon>
        <taxon>Glomeromycotina</taxon>
        <taxon>Glomeromycetes</taxon>
        <taxon>Diversisporales</taxon>
        <taxon>Acaulosporaceae</taxon>
        <taxon>Acaulospora</taxon>
    </lineage>
</organism>
<evidence type="ECO:0000313" key="1">
    <source>
        <dbReference type="EMBL" id="CAG8456356.1"/>
    </source>
</evidence>
<reference evidence="1" key="1">
    <citation type="submission" date="2021-06" db="EMBL/GenBank/DDBJ databases">
        <authorList>
            <person name="Kallberg Y."/>
            <person name="Tangrot J."/>
            <person name="Rosling A."/>
        </authorList>
    </citation>
    <scope>NUCLEOTIDE SEQUENCE</scope>
    <source>
        <strain evidence="1">CL356</strain>
    </source>
</reference>
<dbReference type="EMBL" id="CAJVPT010001080">
    <property type="protein sequence ID" value="CAG8456356.1"/>
    <property type="molecule type" value="Genomic_DNA"/>
</dbReference>
<protein>
    <submittedName>
        <fullName evidence="1">537_t:CDS:1</fullName>
    </submittedName>
</protein>
<gene>
    <name evidence="1" type="ORF">ACOLOM_LOCUS979</name>
</gene>
<dbReference type="Proteomes" id="UP000789525">
    <property type="component" value="Unassembled WGS sequence"/>
</dbReference>
<name>A0ACA9K7A5_9GLOM</name>
<proteinExistence type="predicted"/>
<keyword evidence="2" id="KW-1185">Reference proteome</keyword>